<comment type="caution">
    <text evidence="3">The sequence shown here is derived from an EMBL/GenBank/DDBJ whole genome shotgun (WGS) entry which is preliminary data.</text>
</comment>
<dbReference type="GO" id="GO:0005737">
    <property type="term" value="C:cytoplasm"/>
    <property type="evidence" value="ECO:0007669"/>
    <property type="project" value="TreeGrafter"/>
</dbReference>
<dbReference type="GO" id="GO:0016491">
    <property type="term" value="F:oxidoreductase activity"/>
    <property type="evidence" value="ECO:0007669"/>
    <property type="project" value="UniProtKB-KW"/>
</dbReference>
<feature type="domain" description="FAD dependent oxidoreductase" evidence="2">
    <location>
        <begin position="5"/>
        <end position="332"/>
    </location>
</feature>
<keyword evidence="1" id="KW-0560">Oxidoreductase</keyword>
<proteinExistence type="predicted"/>
<gene>
    <name evidence="3" type="ORF">JL811_01720</name>
</gene>
<evidence type="ECO:0000313" key="4">
    <source>
        <dbReference type="Proteomes" id="UP000648908"/>
    </source>
</evidence>
<dbReference type="RefSeq" id="WP_202686546.1">
    <property type="nucleotide sequence ID" value="NZ_JAESVN010000001.1"/>
</dbReference>
<keyword evidence="4" id="KW-1185">Reference proteome</keyword>
<name>A0A8K0VB55_9RHOB</name>
<evidence type="ECO:0000256" key="1">
    <source>
        <dbReference type="ARBA" id="ARBA00023002"/>
    </source>
</evidence>
<sequence>MATPDLTVHGAGILGLSAAWAAVRRGVKVRVIEMDRPGAGSSGGTVGALSPHVPETWNDKKAFQLHSLLMAGDWWQAVTAAGGRDPGYARTGRLQPVADDAALALAHIRAATARTLWQGRATWAVIPATGAPWEPFSASGWLIRDTLSARLQPRAALAALIAALQAAGAEILSGPGSAPAQSGGPQIWATGVAGLGALTNAAGRPAGVGVKGQAALLRHDARDAPQLFVDGLHIVPHSDGTVAIGSTSENEWDDPAATDSRLDTLIDRARNALPCLITAPVVDRWAGLRPRARSRAPIIGPWPDRPGHFILNGGFKIGFGMAPLLAETVIDLVLDGRDSAIPPGFRPETCL</sequence>
<dbReference type="Gene3D" id="3.50.50.60">
    <property type="entry name" value="FAD/NAD(P)-binding domain"/>
    <property type="match status" value="1"/>
</dbReference>
<dbReference type="InterPro" id="IPR006076">
    <property type="entry name" value="FAD-dep_OxRdtase"/>
</dbReference>
<dbReference type="PANTHER" id="PTHR13847:SF289">
    <property type="entry name" value="GLYCINE OXIDASE"/>
    <property type="match status" value="1"/>
</dbReference>
<dbReference type="Proteomes" id="UP000648908">
    <property type="component" value="Unassembled WGS sequence"/>
</dbReference>
<accession>A0A8K0VB55</accession>
<dbReference type="Gene3D" id="3.30.9.10">
    <property type="entry name" value="D-Amino Acid Oxidase, subunit A, domain 2"/>
    <property type="match status" value="1"/>
</dbReference>
<dbReference type="AlphaFoldDB" id="A0A8K0VB55"/>
<dbReference type="PANTHER" id="PTHR13847">
    <property type="entry name" value="SARCOSINE DEHYDROGENASE-RELATED"/>
    <property type="match status" value="1"/>
</dbReference>
<evidence type="ECO:0000313" key="3">
    <source>
        <dbReference type="EMBL" id="MBL4915925.1"/>
    </source>
</evidence>
<organism evidence="3 4">
    <name type="scientific">Szabonella alba</name>
    <dbReference type="NCBI Taxonomy" id="2804194"/>
    <lineage>
        <taxon>Bacteria</taxon>
        <taxon>Pseudomonadati</taxon>
        <taxon>Pseudomonadota</taxon>
        <taxon>Alphaproteobacteria</taxon>
        <taxon>Rhodobacterales</taxon>
        <taxon>Paracoccaceae</taxon>
        <taxon>Szabonella</taxon>
    </lineage>
</organism>
<protein>
    <submittedName>
        <fullName evidence="3">FAD-dependent oxidoreductase</fullName>
    </submittedName>
</protein>
<dbReference type="Pfam" id="PF01266">
    <property type="entry name" value="DAO"/>
    <property type="match status" value="1"/>
</dbReference>
<dbReference type="InterPro" id="IPR036188">
    <property type="entry name" value="FAD/NAD-bd_sf"/>
</dbReference>
<dbReference type="SUPFAM" id="SSF51971">
    <property type="entry name" value="Nucleotide-binding domain"/>
    <property type="match status" value="1"/>
</dbReference>
<reference evidence="3" key="1">
    <citation type="submission" date="2021-01" db="EMBL/GenBank/DDBJ databases">
        <title>Tabrizicola alba sp. nov. a motile alkaliphilic bacterium isolated from a soda lake.</title>
        <authorList>
            <person name="Szuroczki S."/>
            <person name="Abbaszade G."/>
            <person name="Schumann P."/>
            <person name="Toth E."/>
        </authorList>
    </citation>
    <scope>NUCLEOTIDE SEQUENCE</scope>
    <source>
        <strain evidence="3">DMG-N-6</strain>
    </source>
</reference>
<evidence type="ECO:0000259" key="2">
    <source>
        <dbReference type="Pfam" id="PF01266"/>
    </source>
</evidence>
<dbReference type="EMBL" id="JAESVN010000001">
    <property type="protein sequence ID" value="MBL4915925.1"/>
    <property type="molecule type" value="Genomic_DNA"/>
</dbReference>